<dbReference type="AlphaFoldDB" id="A0A0D3AGY2"/>
<dbReference type="EnsemblPlants" id="Bo25531s010.1">
    <property type="protein sequence ID" value="Bo25531s010.1"/>
    <property type="gene ID" value="Bo25531s010"/>
</dbReference>
<sequence>EPQATGKLSLTTTITGTQATGLGLILDAAKSVALKDMVRNVVLTSRHSKPVNNFSRTHHSHRGSQEPTLLSMLPTMLRTGSSTVGLHTI</sequence>
<protein>
    <submittedName>
        <fullName evidence="2">Uncharacterized protein</fullName>
    </submittedName>
</protein>
<evidence type="ECO:0000256" key="1">
    <source>
        <dbReference type="SAM" id="MobiDB-lite"/>
    </source>
</evidence>
<feature type="region of interest" description="Disordered" evidence="1">
    <location>
        <begin position="49"/>
        <end position="72"/>
    </location>
</feature>
<proteinExistence type="predicted"/>
<dbReference type="HOGENOM" id="CLU_2461242_0_0_1"/>
<reference evidence="2" key="2">
    <citation type="submission" date="2015-06" db="UniProtKB">
        <authorList>
            <consortium name="EnsemblPlants"/>
        </authorList>
    </citation>
    <scope>IDENTIFICATION</scope>
</reference>
<organism evidence="2 3">
    <name type="scientific">Brassica oleracea var. oleracea</name>
    <dbReference type="NCBI Taxonomy" id="109376"/>
    <lineage>
        <taxon>Eukaryota</taxon>
        <taxon>Viridiplantae</taxon>
        <taxon>Streptophyta</taxon>
        <taxon>Embryophyta</taxon>
        <taxon>Tracheophyta</taxon>
        <taxon>Spermatophyta</taxon>
        <taxon>Magnoliopsida</taxon>
        <taxon>eudicotyledons</taxon>
        <taxon>Gunneridae</taxon>
        <taxon>Pentapetalae</taxon>
        <taxon>rosids</taxon>
        <taxon>malvids</taxon>
        <taxon>Brassicales</taxon>
        <taxon>Brassicaceae</taxon>
        <taxon>Brassiceae</taxon>
        <taxon>Brassica</taxon>
    </lineage>
</organism>
<evidence type="ECO:0000313" key="2">
    <source>
        <dbReference type="EnsemblPlants" id="Bo25531s010.1"/>
    </source>
</evidence>
<accession>A0A0D3AGY2</accession>
<name>A0A0D3AGY2_BRAOL</name>
<reference evidence="2" key="1">
    <citation type="journal article" date="2014" name="Genome Biol.">
        <title>Transcriptome and methylome profiling reveals relics of genome dominance in the mesopolyploid Brassica oleracea.</title>
        <authorList>
            <person name="Parkin I.A."/>
            <person name="Koh C."/>
            <person name="Tang H."/>
            <person name="Robinson S.J."/>
            <person name="Kagale S."/>
            <person name="Clarke W.E."/>
            <person name="Town C.D."/>
            <person name="Nixon J."/>
            <person name="Krishnakumar V."/>
            <person name="Bidwell S.L."/>
            <person name="Denoeud F."/>
            <person name="Belcram H."/>
            <person name="Links M.G."/>
            <person name="Just J."/>
            <person name="Clarke C."/>
            <person name="Bender T."/>
            <person name="Huebert T."/>
            <person name="Mason A.S."/>
            <person name="Pires J.C."/>
            <person name="Barker G."/>
            <person name="Moore J."/>
            <person name="Walley P.G."/>
            <person name="Manoli S."/>
            <person name="Batley J."/>
            <person name="Edwards D."/>
            <person name="Nelson M.N."/>
            <person name="Wang X."/>
            <person name="Paterson A.H."/>
            <person name="King G."/>
            <person name="Bancroft I."/>
            <person name="Chalhoub B."/>
            <person name="Sharpe A.G."/>
        </authorList>
    </citation>
    <scope>NUCLEOTIDE SEQUENCE [LARGE SCALE GENOMIC DNA]</scope>
    <source>
        <strain evidence="2">cv. TO1000</strain>
    </source>
</reference>
<dbReference type="Proteomes" id="UP000032141">
    <property type="component" value="Unassembled WGS sequence"/>
</dbReference>
<evidence type="ECO:0000313" key="3">
    <source>
        <dbReference type="Proteomes" id="UP000032141"/>
    </source>
</evidence>
<keyword evidence="3" id="KW-1185">Reference proteome</keyword>
<dbReference type="Gramene" id="Bo25531s010.1">
    <property type="protein sequence ID" value="Bo25531s010.1"/>
    <property type="gene ID" value="Bo25531s010"/>
</dbReference>